<dbReference type="Proteomes" id="UP000681290">
    <property type="component" value="Unassembled WGS sequence"/>
</dbReference>
<gene>
    <name evidence="1" type="ORF">J15TS10_04140</name>
</gene>
<sequence>MLASANDPDYYKNNYIPVLNQRIAASSDSLGQQSLSVLMQAAEGLLNGDFVPDVTHTEIIKLIEAKVLEISV</sequence>
<evidence type="ECO:0000313" key="1">
    <source>
        <dbReference type="EMBL" id="GIP56600.1"/>
    </source>
</evidence>
<protein>
    <submittedName>
        <fullName evidence="1">Uncharacterized protein</fullName>
    </submittedName>
</protein>
<organism evidence="1 2">
    <name type="scientific">Paenibacillus woosongensis</name>
    <dbReference type="NCBI Taxonomy" id="307580"/>
    <lineage>
        <taxon>Bacteria</taxon>
        <taxon>Bacillati</taxon>
        <taxon>Bacillota</taxon>
        <taxon>Bacilli</taxon>
        <taxon>Bacillales</taxon>
        <taxon>Paenibacillaceae</taxon>
        <taxon>Paenibacillus</taxon>
    </lineage>
</organism>
<proteinExistence type="predicted"/>
<evidence type="ECO:0000313" key="2">
    <source>
        <dbReference type="Proteomes" id="UP000681290"/>
    </source>
</evidence>
<dbReference type="EMBL" id="BOSM01000001">
    <property type="protein sequence ID" value="GIP56600.1"/>
    <property type="molecule type" value="Genomic_DNA"/>
</dbReference>
<name>A0ABQ4MKU0_9BACL</name>
<accession>A0ABQ4MKU0</accession>
<keyword evidence="2" id="KW-1185">Reference proteome</keyword>
<comment type="caution">
    <text evidence="1">The sequence shown here is derived from an EMBL/GenBank/DDBJ whole genome shotgun (WGS) entry which is preliminary data.</text>
</comment>
<reference evidence="1 2" key="1">
    <citation type="submission" date="2021-03" db="EMBL/GenBank/DDBJ databases">
        <title>Antimicrobial resistance genes in bacteria isolated from Japanese honey, and their potential for conferring macrolide and lincosamide resistance in the American foulbrood pathogen Paenibacillus larvae.</title>
        <authorList>
            <person name="Okamoto M."/>
            <person name="Kumagai M."/>
            <person name="Kanamori H."/>
            <person name="Takamatsu D."/>
        </authorList>
    </citation>
    <scope>NUCLEOTIDE SEQUENCE [LARGE SCALE GENOMIC DNA]</scope>
    <source>
        <strain evidence="1 2">J15TS10</strain>
    </source>
</reference>
<dbReference type="RefSeq" id="WP_213588661.1">
    <property type="nucleotide sequence ID" value="NZ_BOSM01000001.1"/>
</dbReference>